<evidence type="ECO:0000259" key="1">
    <source>
        <dbReference type="Pfam" id="PF05699"/>
    </source>
</evidence>
<dbReference type="Pfam" id="PF05699">
    <property type="entry name" value="Dimer_Tnp_hAT"/>
    <property type="match status" value="1"/>
</dbReference>
<dbReference type="SUPFAM" id="SSF53098">
    <property type="entry name" value="Ribonuclease H-like"/>
    <property type="match status" value="1"/>
</dbReference>
<dbReference type="InterPro" id="IPR012337">
    <property type="entry name" value="RNaseH-like_sf"/>
</dbReference>
<dbReference type="PANTHER" id="PTHR32166:SF122">
    <property type="entry name" value="OS09G0499600 PROTEIN"/>
    <property type="match status" value="1"/>
</dbReference>
<dbReference type="GO" id="GO:0046983">
    <property type="term" value="F:protein dimerization activity"/>
    <property type="evidence" value="ECO:0007669"/>
    <property type="project" value="InterPro"/>
</dbReference>
<dbReference type="eggNOG" id="ENOG502QUNQ">
    <property type="taxonomic scope" value="Eukaryota"/>
</dbReference>
<proteinExistence type="predicted"/>
<evidence type="ECO:0000313" key="3">
    <source>
        <dbReference type="Proteomes" id="UP000030689"/>
    </source>
</evidence>
<dbReference type="OMA" id="INMEIRQ"/>
<dbReference type="Proteomes" id="UP000030689">
    <property type="component" value="Unassembled WGS sequence"/>
</dbReference>
<organism evidence="2 3">
    <name type="scientific">Eutrema salsugineum</name>
    <name type="common">Saltwater cress</name>
    <name type="synonym">Sisymbrium salsugineum</name>
    <dbReference type="NCBI Taxonomy" id="72664"/>
    <lineage>
        <taxon>Eukaryota</taxon>
        <taxon>Viridiplantae</taxon>
        <taxon>Streptophyta</taxon>
        <taxon>Embryophyta</taxon>
        <taxon>Tracheophyta</taxon>
        <taxon>Spermatophyta</taxon>
        <taxon>Magnoliopsida</taxon>
        <taxon>eudicotyledons</taxon>
        <taxon>Gunneridae</taxon>
        <taxon>Pentapetalae</taxon>
        <taxon>rosids</taxon>
        <taxon>malvids</taxon>
        <taxon>Brassicales</taxon>
        <taxon>Brassicaceae</taxon>
        <taxon>Eutremeae</taxon>
        <taxon>Eutrema</taxon>
    </lineage>
</organism>
<protein>
    <recommendedName>
        <fullName evidence="1">HAT C-terminal dimerisation domain-containing protein</fullName>
    </recommendedName>
</protein>
<reference evidence="2 3" key="1">
    <citation type="journal article" date="2013" name="Front. Plant Sci.">
        <title>The Reference Genome of the Halophytic Plant Eutrema salsugineum.</title>
        <authorList>
            <person name="Yang R."/>
            <person name="Jarvis D.E."/>
            <person name="Chen H."/>
            <person name="Beilstein M.A."/>
            <person name="Grimwood J."/>
            <person name="Jenkins J."/>
            <person name="Shu S."/>
            <person name="Prochnik S."/>
            <person name="Xin M."/>
            <person name="Ma C."/>
            <person name="Schmutz J."/>
            <person name="Wing R.A."/>
            <person name="Mitchell-Olds T."/>
            <person name="Schumaker K.S."/>
            <person name="Wang X."/>
        </authorList>
    </citation>
    <scope>NUCLEOTIDE SEQUENCE [LARGE SCALE GENOMIC DNA]</scope>
</reference>
<dbReference type="STRING" id="72664.V4M2A5"/>
<sequence length="307" mass="36056">MVVIREENLEYNKQNYWKCTFCYRVTTGGITRFKNYLIGGHKDVKHCFACLQQHNLHRPAVTRFATLFITFSQFHKQQNNLRKMVTSEKKKANTYLLQDSFWRDVLYAFKVMGPLVSVLSLVDGENKLPVEYIMQKWDCQFHWPLYAAGYFLNPANILMMYIMRKLRTVCNVRYEEVENGLYCCIARLVHEKDIQDKIMDELDAFKNATGLSGINMEIRQRSTKSPAEWWTCYGSSAPNLTNFAIKVLSLTCSTTSCKRTLYKKKKLIGPKSIERHGFFVKYNHVLQRQYKRSDTTDPILLDKIDEK</sequence>
<dbReference type="PANTHER" id="PTHR32166">
    <property type="entry name" value="OSJNBA0013A04.12 PROTEIN"/>
    <property type="match status" value="1"/>
</dbReference>
<feature type="domain" description="HAT C-terminal dimerisation" evidence="1">
    <location>
        <begin position="222"/>
        <end position="270"/>
    </location>
</feature>
<gene>
    <name evidence="2" type="ORF">EUTSA_v10002225mg</name>
</gene>
<accession>V4M2A5</accession>
<dbReference type="InterPro" id="IPR008906">
    <property type="entry name" value="HATC_C_dom"/>
</dbReference>
<dbReference type="Gramene" id="ESQ50284">
    <property type="protein sequence ID" value="ESQ50284"/>
    <property type="gene ID" value="EUTSA_v10002225mg"/>
</dbReference>
<name>V4M2A5_EUTSA</name>
<dbReference type="EMBL" id="KI517398">
    <property type="protein sequence ID" value="ESQ50284.1"/>
    <property type="molecule type" value="Genomic_DNA"/>
</dbReference>
<evidence type="ECO:0000313" key="2">
    <source>
        <dbReference type="EMBL" id="ESQ50284.1"/>
    </source>
</evidence>
<dbReference type="KEGG" id="eus:EUTSA_v10002225mg"/>
<dbReference type="AlphaFoldDB" id="V4M2A5"/>
<keyword evidence="3" id="KW-1185">Reference proteome</keyword>
<feature type="non-terminal residue" evidence="2">
    <location>
        <position position="307"/>
    </location>
</feature>